<sequence length="117" mass="12851">MVFYNMKKYFVFITILMLGLHQINALRPLKLRGEDGQLIVNQKNKLILMMQSLPRGPLRGSQPNPCSTVPGQRRGRCTAEVNHGAYAAPPPPLFPGDMVVNKFGVARSINNGSDGSS</sequence>
<keyword evidence="4" id="KW-1185">Reference proteome</keyword>
<dbReference type="EMBL" id="JASCZI010152460">
    <property type="protein sequence ID" value="MED6176164.1"/>
    <property type="molecule type" value="Genomic_DNA"/>
</dbReference>
<dbReference type="Proteomes" id="UP001341840">
    <property type="component" value="Unassembled WGS sequence"/>
</dbReference>
<keyword evidence="2" id="KW-0732">Signal</keyword>
<accession>A0ABU6VRL9</accession>
<feature type="signal peptide" evidence="2">
    <location>
        <begin position="1"/>
        <end position="25"/>
    </location>
</feature>
<organism evidence="3 4">
    <name type="scientific">Stylosanthes scabra</name>
    <dbReference type="NCBI Taxonomy" id="79078"/>
    <lineage>
        <taxon>Eukaryota</taxon>
        <taxon>Viridiplantae</taxon>
        <taxon>Streptophyta</taxon>
        <taxon>Embryophyta</taxon>
        <taxon>Tracheophyta</taxon>
        <taxon>Spermatophyta</taxon>
        <taxon>Magnoliopsida</taxon>
        <taxon>eudicotyledons</taxon>
        <taxon>Gunneridae</taxon>
        <taxon>Pentapetalae</taxon>
        <taxon>rosids</taxon>
        <taxon>fabids</taxon>
        <taxon>Fabales</taxon>
        <taxon>Fabaceae</taxon>
        <taxon>Papilionoideae</taxon>
        <taxon>50 kb inversion clade</taxon>
        <taxon>dalbergioids sensu lato</taxon>
        <taxon>Dalbergieae</taxon>
        <taxon>Pterocarpus clade</taxon>
        <taxon>Stylosanthes</taxon>
    </lineage>
</organism>
<proteinExistence type="predicted"/>
<feature type="chain" id="PRO_5045608873" evidence="2">
    <location>
        <begin position="26"/>
        <end position="117"/>
    </location>
</feature>
<gene>
    <name evidence="3" type="ORF">PIB30_085445</name>
</gene>
<protein>
    <submittedName>
        <fullName evidence="3">Uncharacterized protein</fullName>
    </submittedName>
</protein>
<dbReference type="PANTHER" id="PTHR33592:SF3">
    <property type="entry name" value="TRANSMEMBRANE PROTEIN"/>
    <property type="match status" value="1"/>
</dbReference>
<evidence type="ECO:0000256" key="2">
    <source>
        <dbReference type="SAM" id="SignalP"/>
    </source>
</evidence>
<evidence type="ECO:0000313" key="3">
    <source>
        <dbReference type="EMBL" id="MED6176164.1"/>
    </source>
</evidence>
<reference evidence="3 4" key="1">
    <citation type="journal article" date="2023" name="Plants (Basel)">
        <title>Bridging the Gap: Combining Genomics and Transcriptomics Approaches to Understand Stylosanthes scabra, an Orphan Legume from the Brazilian Caatinga.</title>
        <authorList>
            <person name="Ferreira-Neto J.R.C."/>
            <person name="da Silva M.D."/>
            <person name="Binneck E."/>
            <person name="de Melo N.F."/>
            <person name="da Silva R.H."/>
            <person name="de Melo A.L.T.M."/>
            <person name="Pandolfi V."/>
            <person name="Bustamante F.O."/>
            <person name="Brasileiro-Vidal A.C."/>
            <person name="Benko-Iseppon A.M."/>
        </authorList>
    </citation>
    <scope>NUCLEOTIDE SEQUENCE [LARGE SCALE GENOMIC DNA]</scope>
    <source>
        <tissue evidence="3">Leaves</tissue>
    </source>
</reference>
<evidence type="ECO:0000313" key="4">
    <source>
        <dbReference type="Proteomes" id="UP001341840"/>
    </source>
</evidence>
<dbReference type="PANTHER" id="PTHR33592">
    <property type="entry name" value="TRANSMEMBRANE PROTEIN"/>
    <property type="match status" value="1"/>
</dbReference>
<feature type="region of interest" description="Disordered" evidence="1">
    <location>
        <begin position="54"/>
        <end position="73"/>
    </location>
</feature>
<evidence type="ECO:0000256" key="1">
    <source>
        <dbReference type="SAM" id="MobiDB-lite"/>
    </source>
</evidence>
<name>A0ABU6VRL9_9FABA</name>
<feature type="compositionally biased region" description="Polar residues" evidence="1">
    <location>
        <begin position="61"/>
        <end position="70"/>
    </location>
</feature>
<comment type="caution">
    <text evidence="3">The sequence shown here is derived from an EMBL/GenBank/DDBJ whole genome shotgun (WGS) entry which is preliminary data.</text>
</comment>